<evidence type="ECO:0000259" key="3">
    <source>
        <dbReference type="Pfam" id="PF02770"/>
    </source>
</evidence>
<organism evidence="6 7">
    <name type="scientific">Terribacillus saccharophilus</name>
    <dbReference type="NCBI Taxonomy" id="361277"/>
    <lineage>
        <taxon>Bacteria</taxon>
        <taxon>Bacillati</taxon>
        <taxon>Bacillota</taxon>
        <taxon>Bacilli</taxon>
        <taxon>Bacillales</taxon>
        <taxon>Bacillaceae</taxon>
        <taxon>Terribacillus</taxon>
    </lineage>
</organism>
<feature type="domain" description="Acyl-CoA dehydrogenase/oxidase N-terminal" evidence="4">
    <location>
        <begin position="21"/>
        <end position="97"/>
    </location>
</feature>
<dbReference type="PANTHER" id="PTHR43884">
    <property type="entry name" value="ACYL-COA DEHYDROGENASE"/>
    <property type="match status" value="1"/>
</dbReference>
<dbReference type="SUPFAM" id="SSF47203">
    <property type="entry name" value="Acyl-CoA dehydrogenase C-terminal domain-like"/>
    <property type="match status" value="1"/>
</dbReference>
<dbReference type="InterPro" id="IPR036250">
    <property type="entry name" value="AcylCo_DH-like_C"/>
</dbReference>
<dbReference type="Proteomes" id="UP000216013">
    <property type="component" value="Unassembled WGS sequence"/>
</dbReference>
<proteinExistence type="predicted"/>
<reference evidence="6 7" key="1">
    <citation type="submission" date="2017-07" db="EMBL/GenBank/DDBJ databases">
        <title>Isolation and whole genome analysis of endospore-forming bacteria from heroin.</title>
        <authorList>
            <person name="Kalinowski J."/>
            <person name="Ahrens B."/>
            <person name="Al-Dilaimi A."/>
            <person name="Winkler A."/>
            <person name="Wibberg D."/>
            <person name="Schleenbecker U."/>
            <person name="Ruckert C."/>
            <person name="Wolfel R."/>
            <person name="Grass G."/>
        </authorList>
    </citation>
    <scope>NUCLEOTIDE SEQUENCE [LARGE SCALE GENOMIC DNA]</scope>
    <source>
        <strain evidence="6 7">7528</strain>
    </source>
</reference>
<dbReference type="Gene3D" id="1.10.540.10">
    <property type="entry name" value="Acyl-CoA dehydrogenase/oxidase, N-terminal domain"/>
    <property type="match status" value="1"/>
</dbReference>
<dbReference type="Pfam" id="PF02771">
    <property type="entry name" value="Acyl-CoA_dh_N"/>
    <property type="match status" value="1"/>
</dbReference>
<evidence type="ECO:0000313" key="7">
    <source>
        <dbReference type="Proteomes" id="UP000216013"/>
    </source>
</evidence>
<dbReference type="EMBL" id="NPBV01000021">
    <property type="protein sequence ID" value="PAD20740.1"/>
    <property type="molecule type" value="Genomic_DNA"/>
</dbReference>
<dbReference type="InterPro" id="IPR013786">
    <property type="entry name" value="AcylCoA_DH/ox_N"/>
</dbReference>
<dbReference type="PIRSF" id="PIRSF016578">
    <property type="entry name" value="HsaA"/>
    <property type="match status" value="1"/>
</dbReference>
<dbReference type="Gene3D" id="2.40.110.10">
    <property type="entry name" value="Butyryl-CoA Dehydrogenase, subunit A, domain 2"/>
    <property type="match status" value="1"/>
</dbReference>
<comment type="caution">
    <text evidence="6">The sequence shown here is derived from an EMBL/GenBank/DDBJ whole genome shotgun (WGS) entry which is preliminary data.</text>
</comment>
<dbReference type="Gene3D" id="1.20.140.10">
    <property type="entry name" value="Butyryl-CoA Dehydrogenase, subunit A, domain 3"/>
    <property type="match status" value="1"/>
</dbReference>
<dbReference type="AlphaFoldDB" id="A0A268A9D3"/>
<dbReference type="Pfam" id="PF02770">
    <property type="entry name" value="Acyl-CoA_dh_M"/>
    <property type="match status" value="1"/>
</dbReference>
<dbReference type="InterPro" id="IPR037069">
    <property type="entry name" value="AcylCoA_DH/ox_N_sf"/>
</dbReference>
<evidence type="ECO:0000256" key="2">
    <source>
        <dbReference type="ARBA" id="ARBA00023002"/>
    </source>
</evidence>
<protein>
    <submittedName>
        <fullName evidence="6">Acyl-CoA dehydrogenase</fullName>
    </submittedName>
</protein>
<dbReference type="CDD" id="cd00567">
    <property type="entry name" value="ACAD"/>
    <property type="match status" value="1"/>
</dbReference>
<name>A0A268A9D3_9BACI</name>
<sequence>MFMRETAEKTKVFDQVIQKAKILSEKFKQRAAHIDSSGEFPYENFQALKESDFLSLTVPTEYGGTGLNLVEYLHVQEILAQGDAPTALSFGWQLGVVLENAESKKWDEQSFKNLSNKIIHDKILLNLVQTENATGSPSRGAAPRTTAILEGSKWRINGRKSFASMAAALDYSIATATILPSGNKGFFLIDHSLEGVSVVETWDSIAMRGTRSDDLILEDVIVDQDTLLIEENKGTSTPRGWYLQIAAVYLGIAVAARDYTIQFASEFQPVSLPGPIKDVPEVRRKIGEIELALFNAREVLYATARKWVEYPEKRSEMSPDLAAAKHIVTNKANEVVDLCMRIVGARSLSADNPLQRHFRDVRAGLHNPPTDDAVVYSLADAVFRQ</sequence>
<evidence type="ECO:0000259" key="5">
    <source>
        <dbReference type="Pfam" id="PF08028"/>
    </source>
</evidence>
<evidence type="ECO:0000256" key="1">
    <source>
        <dbReference type="ARBA" id="ARBA00022630"/>
    </source>
</evidence>
<dbReference type="PANTHER" id="PTHR43884:SF25">
    <property type="entry name" value="ACYL-COA DEHYDROGENASE YDBM-RELATED"/>
    <property type="match status" value="1"/>
</dbReference>
<feature type="domain" description="Acyl-CoA oxidase/dehydrogenase middle" evidence="3">
    <location>
        <begin position="129"/>
        <end position="220"/>
    </location>
</feature>
<dbReference type="GO" id="GO:0050660">
    <property type="term" value="F:flavin adenine dinucleotide binding"/>
    <property type="evidence" value="ECO:0007669"/>
    <property type="project" value="InterPro"/>
</dbReference>
<keyword evidence="1" id="KW-0285">Flavoprotein</keyword>
<dbReference type="InterPro" id="IPR046373">
    <property type="entry name" value="Acyl-CoA_Oxase/DH_mid-dom_sf"/>
</dbReference>
<feature type="domain" description="Acyl-CoA dehydrogenase C-terminal" evidence="5">
    <location>
        <begin position="244"/>
        <end position="364"/>
    </location>
</feature>
<gene>
    <name evidence="6" type="ORF">CHH64_12620</name>
</gene>
<dbReference type="InterPro" id="IPR013107">
    <property type="entry name" value="Acyl-CoA_DH_C"/>
</dbReference>
<evidence type="ECO:0000259" key="4">
    <source>
        <dbReference type="Pfam" id="PF02771"/>
    </source>
</evidence>
<keyword evidence="2" id="KW-0560">Oxidoreductase</keyword>
<dbReference type="GO" id="GO:0003995">
    <property type="term" value="F:acyl-CoA dehydrogenase activity"/>
    <property type="evidence" value="ECO:0007669"/>
    <property type="project" value="TreeGrafter"/>
</dbReference>
<dbReference type="InterPro" id="IPR009100">
    <property type="entry name" value="AcylCoA_DH/oxidase_NM_dom_sf"/>
</dbReference>
<dbReference type="Pfam" id="PF08028">
    <property type="entry name" value="Acyl-CoA_dh_2"/>
    <property type="match status" value="1"/>
</dbReference>
<dbReference type="InterPro" id="IPR006091">
    <property type="entry name" value="Acyl-CoA_Oxase/DH_mid-dom"/>
</dbReference>
<accession>A0A268A9D3</accession>
<evidence type="ECO:0000313" key="6">
    <source>
        <dbReference type="EMBL" id="PAD20740.1"/>
    </source>
</evidence>
<dbReference type="SUPFAM" id="SSF56645">
    <property type="entry name" value="Acyl-CoA dehydrogenase NM domain-like"/>
    <property type="match status" value="1"/>
</dbReference>